<organism evidence="15 16">
    <name type="scientific">Coemansia interrupta</name>
    <dbReference type="NCBI Taxonomy" id="1126814"/>
    <lineage>
        <taxon>Eukaryota</taxon>
        <taxon>Fungi</taxon>
        <taxon>Fungi incertae sedis</taxon>
        <taxon>Zoopagomycota</taxon>
        <taxon>Kickxellomycotina</taxon>
        <taxon>Kickxellomycetes</taxon>
        <taxon>Kickxellales</taxon>
        <taxon>Kickxellaceae</taxon>
        <taxon>Coemansia</taxon>
    </lineage>
</organism>
<accession>A0A9W8HKY8</accession>
<keyword evidence="10 14" id="KW-1133">Transmembrane helix</keyword>
<keyword evidence="9" id="KW-0256">Endoplasmic reticulum</keyword>
<evidence type="ECO:0000256" key="13">
    <source>
        <dbReference type="ARBA" id="ARBA00048064"/>
    </source>
</evidence>
<comment type="pathway">
    <text evidence="2">Protein modification; protein glycosylation.</text>
</comment>
<evidence type="ECO:0000256" key="14">
    <source>
        <dbReference type="PIRNR" id="PIRNR028810"/>
    </source>
</evidence>
<evidence type="ECO:0000256" key="9">
    <source>
        <dbReference type="ARBA" id="ARBA00022824"/>
    </source>
</evidence>
<evidence type="ECO:0000256" key="4">
    <source>
        <dbReference type="ARBA" id="ARBA00011967"/>
    </source>
</evidence>
<proteinExistence type="inferred from homology"/>
<keyword evidence="6 14" id="KW-0328">Glycosyltransferase</keyword>
<sequence length="468" mass="52497">MTAHRHGFAAAAAAAPAQQPTAALWAAFAAYTAVSYAVLQQVNGEVESPYMDEIFHIPQAQQYCQGYFADWDPKLTTPPGLYLVSTAMHSALTVFQKLWGIDSPCTVAFLRTTNWLASLCVFWLAADIRRHVTNRQPTVGEILGLALYPVAFFFHHMYYTDTLSLALVLACYAMRLRGRPWMAAACGFAALWLRQTNVIWVAFVGLTALLHDANAEDSLAALFRWVFGRSSGQGGLRATLQIALPYALVGFAFIVFVLHNGGIVLGDKANHAAVLHFPQALYFLGFTAAISLPTFLWHAAPHCLWRTAVQRHGIPRTLLCLSLTAALMCIAVHRYTIEHAFLLSDNRHYAFYVWKDVFRRHWAARYVAVVGYVWAAWAATGVVRQGWVWQAGLLGCLAAVLVPSPLLEFRYFTVGWFFVRMHARRVPNAVQWAEVAWMAAINAMTVWVFLRRPFLWPSEPGVAQRFMW</sequence>
<evidence type="ECO:0000313" key="16">
    <source>
        <dbReference type="Proteomes" id="UP001140172"/>
    </source>
</evidence>
<comment type="caution">
    <text evidence="15">The sequence shown here is derived from an EMBL/GenBank/DDBJ whole genome shotgun (WGS) entry which is preliminary data.</text>
</comment>
<feature type="transmembrane region" description="Helical" evidence="14">
    <location>
        <begin position="146"/>
        <end position="172"/>
    </location>
</feature>
<evidence type="ECO:0000256" key="3">
    <source>
        <dbReference type="ARBA" id="ARBA00010600"/>
    </source>
</evidence>
<dbReference type="Pfam" id="PF04922">
    <property type="entry name" value="DIE2_ALG10"/>
    <property type="match status" value="1"/>
</dbReference>
<keyword evidence="8 14" id="KW-0812">Transmembrane</keyword>
<evidence type="ECO:0000256" key="12">
    <source>
        <dbReference type="ARBA" id="ARBA00044727"/>
    </source>
</evidence>
<comment type="catalytic activity">
    <reaction evidence="13">
        <text>an alpha-D-Glc-(1-&gt;3)-alpha-D-Glc-(1-&gt;3)-alpha-D-Man-(1-&gt;2)-alpha-D-Man-(1-&gt;2)-alpha-D-Man-(1-&gt;3)-[alpha-D-Man-(1-&gt;2)-alpha-D-Man-(1-&gt;3)-[alpha-D-Man-(1-&gt;2)-alpha-D-Man-(1-&gt;6)]-alpha-D-Man-(1-&gt;6)]-beta-D-Man-(1-&gt;4)-beta-D-GlcNAc-(1-&gt;4)-alpha-D-GlcNAc-diphospho-di-trans,poly-cis-dolichol + a di-trans,poly-cis-dolichyl beta-D-glucosyl phosphate = a alpha-D-Glc-(1-&gt;2)-alpha-D-Glc-(1-&gt;3)-alpha-D-Glc-(1-&gt;3)-alpha-D-Man-(1-&gt;2)-alpha-D-Man-(1-&gt;2)-alpha-D-Man-(1-&gt;3)-[alpha-D-Man-(1-&gt;2)-alpha-D-Man-(1-&gt;3)-[alpha-D-Man-(1-&gt;2)-alpha-D-Man-(1-&gt;6)]-alpha-D-Man-(1-&gt;6)]-beta-D-Man-(1-&gt;4)-beta-D-GlcNAc-(1-&gt;4)-alpha-D-GlcNAc-diphospho-di-trans,poly-cis-dolichol + a di-trans,poly-cis-dolichyl phosphate + H(+)</text>
        <dbReference type="Rhea" id="RHEA:29543"/>
        <dbReference type="Rhea" id="RHEA-COMP:19498"/>
        <dbReference type="Rhea" id="RHEA-COMP:19502"/>
        <dbReference type="Rhea" id="RHEA-COMP:19512"/>
        <dbReference type="Rhea" id="RHEA-COMP:19522"/>
        <dbReference type="ChEBI" id="CHEBI:15378"/>
        <dbReference type="ChEBI" id="CHEBI:57525"/>
        <dbReference type="ChEBI" id="CHEBI:57683"/>
        <dbReference type="ChEBI" id="CHEBI:132522"/>
        <dbReference type="ChEBI" id="CHEBI:132523"/>
        <dbReference type="EC" id="2.4.1.256"/>
    </reaction>
    <physiologicalReaction direction="left-to-right" evidence="13">
        <dbReference type="Rhea" id="RHEA:29544"/>
    </physiologicalReaction>
</comment>
<dbReference type="EMBL" id="JANBUM010000027">
    <property type="protein sequence ID" value="KAJ2787291.1"/>
    <property type="molecule type" value="Genomic_DNA"/>
</dbReference>
<evidence type="ECO:0000256" key="1">
    <source>
        <dbReference type="ARBA" id="ARBA00004477"/>
    </source>
</evidence>
<feature type="transmembrane region" description="Helical" evidence="14">
    <location>
        <begin position="279"/>
        <end position="297"/>
    </location>
</feature>
<evidence type="ECO:0000256" key="2">
    <source>
        <dbReference type="ARBA" id="ARBA00004922"/>
    </source>
</evidence>
<dbReference type="PANTHER" id="PTHR12989:SF10">
    <property type="entry name" value="DOL-P-GLC:GLC(2)MAN(9)GLCNAC(2)-PP-DOL ALPHA-1,2-GLUCOSYLTRANSFERASE-RELATED"/>
    <property type="match status" value="1"/>
</dbReference>
<comment type="caution">
    <text evidence="14">Lacks conserved residue(s) required for the propagation of feature annotation.</text>
</comment>
<keyword evidence="11 14" id="KW-0472">Membrane</keyword>
<dbReference type="Proteomes" id="UP001140172">
    <property type="component" value="Unassembled WGS sequence"/>
</dbReference>
<dbReference type="OrthoDB" id="4769at2759"/>
<reference evidence="15" key="1">
    <citation type="submission" date="2022-07" db="EMBL/GenBank/DDBJ databases">
        <title>Phylogenomic reconstructions and comparative analyses of Kickxellomycotina fungi.</title>
        <authorList>
            <person name="Reynolds N.K."/>
            <person name="Stajich J.E."/>
            <person name="Barry K."/>
            <person name="Grigoriev I.V."/>
            <person name="Crous P."/>
            <person name="Smith M.E."/>
        </authorList>
    </citation>
    <scope>NUCLEOTIDE SEQUENCE</scope>
    <source>
        <strain evidence="15">BCRC 34489</strain>
    </source>
</reference>
<feature type="transmembrane region" description="Helical" evidence="14">
    <location>
        <begin position="362"/>
        <end position="380"/>
    </location>
</feature>
<keyword evidence="16" id="KW-1185">Reference proteome</keyword>
<gene>
    <name evidence="15" type="primary">ALG10</name>
    <name evidence="15" type="ORF">GGI15_000841</name>
</gene>
<evidence type="ECO:0000256" key="7">
    <source>
        <dbReference type="ARBA" id="ARBA00022679"/>
    </source>
</evidence>
<evidence type="ECO:0000256" key="8">
    <source>
        <dbReference type="ARBA" id="ARBA00022692"/>
    </source>
</evidence>
<evidence type="ECO:0000256" key="10">
    <source>
        <dbReference type="ARBA" id="ARBA00022989"/>
    </source>
</evidence>
<dbReference type="AlphaFoldDB" id="A0A9W8HKY8"/>
<dbReference type="GO" id="GO:0006488">
    <property type="term" value="P:dolichol-linked oligosaccharide biosynthetic process"/>
    <property type="evidence" value="ECO:0007669"/>
    <property type="project" value="UniProtKB-UniRule"/>
</dbReference>
<evidence type="ECO:0000256" key="11">
    <source>
        <dbReference type="ARBA" id="ARBA00023136"/>
    </source>
</evidence>
<feature type="transmembrane region" description="Helical" evidence="14">
    <location>
        <begin position="429"/>
        <end position="450"/>
    </location>
</feature>
<keyword evidence="7 15" id="KW-0808">Transferase</keyword>
<comment type="function">
    <text evidence="12">Dol-P-Glc:Glc(2)Man(9)GlcNAc(2)-PP-Dol alpha-1,2-glucosyltransferase that operates in the biosynthetic pathway of dolichol-linked oligosaccharides, the glycan precursors employed in protein asparagine (N)-glycosylation. The assembly of dolichol-linked oligosaccharides begins on the cytosolic side of the endoplasmic reticulum membrane and finishes in its lumen. The sequential addition of sugars to dolichol pyrophosphate produces dolichol-linked oligosaccharides containing fourteen sugars, including two GlcNAcs, nine mannoses and three glucoses. Once assembled, the oligosaccharide is transferred from the lipid to nascent proteins by oligosaccharyltransferases. In the lumen of the endoplasmic reticulum, adds the third and last glucose residue from dolichyl phosphate glucose (Dol-P-Glc) onto the lipid-linked oligosaccharide intermediate Glc(2)Man(9)GlcNAc(2)-PP-Dol to produce Glc(3)Man(9)GlcNAc(2)-PP-Dol.</text>
</comment>
<feature type="transmembrane region" description="Helical" evidence="14">
    <location>
        <begin position="318"/>
        <end position="337"/>
    </location>
</feature>
<dbReference type="GO" id="GO:0106073">
    <property type="term" value="F:dolichyl pyrophosphate Glc2Man9GlcNAc2 alpha-1,2-glucosyltransferase activity"/>
    <property type="evidence" value="ECO:0007669"/>
    <property type="project" value="UniProtKB-UniRule"/>
</dbReference>
<dbReference type="EC" id="2.4.1.256" evidence="4 14"/>
<dbReference type="PANTHER" id="PTHR12989">
    <property type="entry name" value="ALPHA-1,2-GLUCOSYLTRANSFERASE ALG10"/>
    <property type="match status" value="1"/>
</dbReference>
<comment type="similarity">
    <text evidence="3 14">Belongs to the ALG10 glucosyltransferase family.</text>
</comment>
<feature type="transmembrane region" description="Helical" evidence="14">
    <location>
        <begin position="238"/>
        <end position="259"/>
    </location>
</feature>
<comment type="subcellular location">
    <subcellularLocation>
        <location evidence="1">Endoplasmic reticulum membrane</location>
        <topology evidence="1">Multi-pass membrane protein</topology>
    </subcellularLocation>
</comment>
<protein>
    <recommendedName>
        <fullName evidence="5 14">Dol-P-Glc:Glc(2)Man(9)GlcNAc(2)-PP-Dol alpha-1,2-glucosyltransferase</fullName>
        <ecNumber evidence="4 14">2.4.1.256</ecNumber>
    </recommendedName>
</protein>
<feature type="transmembrane region" description="Helical" evidence="14">
    <location>
        <begin position="387"/>
        <end position="409"/>
    </location>
</feature>
<dbReference type="InterPro" id="IPR016900">
    <property type="entry name" value="Alg10"/>
</dbReference>
<evidence type="ECO:0000313" key="15">
    <source>
        <dbReference type="EMBL" id="KAJ2787291.1"/>
    </source>
</evidence>
<evidence type="ECO:0000256" key="5">
    <source>
        <dbReference type="ARBA" id="ARBA00018512"/>
    </source>
</evidence>
<dbReference type="PIRSF" id="PIRSF028810">
    <property type="entry name" value="Alpha1_2_glucosyltferase_Alg10"/>
    <property type="match status" value="1"/>
</dbReference>
<name>A0A9W8HKY8_9FUNG</name>
<dbReference type="GO" id="GO:0005789">
    <property type="term" value="C:endoplasmic reticulum membrane"/>
    <property type="evidence" value="ECO:0007669"/>
    <property type="project" value="UniProtKB-SubCell"/>
</dbReference>
<evidence type="ECO:0000256" key="6">
    <source>
        <dbReference type="ARBA" id="ARBA00022676"/>
    </source>
</evidence>